<comment type="caution">
    <text evidence="1">The sequence shown here is derived from an EMBL/GenBank/DDBJ whole genome shotgun (WGS) entry which is preliminary data.</text>
</comment>
<sequence>MIARSQNPLKPGECIFTFTRRTSTRKPDATTTILQEHTNIQPQCSIRASLEKSTTFSERRLNYGKIVVASVLDEKGRNVEYMLAQAYSLEGDDMEPPIVSNENGGEQAHVELCPSQHPIIPNVAITPSCKSSICSKQPQANVSQDTADQIEPSAQPPHKNQKYCFRQMLALKAGYDATTRCTVASGPRTSLAISEDELCKVSSYPLCKAHPRYQTQQKARRHNEYECHLSQAPHLPSTWTSPITGHKLIPLLSRLSSLQHEKTSYIYKSIHDEKYKNMNIYSHKIQLRLPATSVKIG</sequence>
<dbReference type="Proteomes" id="UP000701801">
    <property type="component" value="Unassembled WGS sequence"/>
</dbReference>
<evidence type="ECO:0000313" key="2">
    <source>
        <dbReference type="Proteomes" id="UP000701801"/>
    </source>
</evidence>
<evidence type="ECO:0000313" key="1">
    <source>
        <dbReference type="EMBL" id="CAG8978081.1"/>
    </source>
</evidence>
<name>A0A9N9LV53_9HELO</name>
<protein>
    <submittedName>
        <fullName evidence="1">Uncharacterized protein</fullName>
    </submittedName>
</protein>
<keyword evidence="2" id="KW-1185">Reference proteome</keyword>
<proteinExistence type="predicted"/>
<gene>
    <name evidence="1" type="ORF">HYALB_00000753</name>
</gene>
<accession>A0A9N9LV53</accession>
<organism evidence="1 2">
    <name type="scientific">Hymenoscyphus albidus</name>
    <dbReference type="NCBI Taxonomy" id="595503"/>
    <lineage>
        <taxon>Eukaryota</taxon>
        <taxon>Fungi</taxon>
        <taxon>Dikarya</taxon>
        <taxon>Ascomycota</taxon>
        <taxon>Pezizomycotina</taxon>
        <taxon>Leotiomycetes</taxon>
        <taxon>Helotiales</taxon>
        <taxon>Helotiaceae</taxon>
        <taxon>Hymenoscyphus</taxon>
    </lineage>
</organism>
<reference evidence="1" key="1">
    <citation type="submission" date="2021-07" db="EMBL/GenBank/DDBJ databases">
        <authorList>
            <person name="Durling M."/>
        </authorList>
    </citation>
    <scope>NUCLEOTIDE SEQUENCE</scope>
</reference>
<dbReference type="AlphaFoldDB" id="A0A9N9LV53"/>
<dbReference type="OrthoDB" id="10425408at2759"/>
<dbReference type="EMBL" id="CAJVRM010000240">
    <property type="protein sequence ID" value="CAG8978081.1"/>
    <property type="molecule type" value="Genomic_DNA"/>
</dbReference>